<feature type="domain" description="Phosphatidylglycerol lysyltransferase C-terminal" evidence="1">
    <location>
        <begin position="25"/>
        <end position="297"/>
    </location>
</feature>
<dbReference type="AlphaFoldDB" id="W2C5G4"/>
<gene>
    <name evidence="2" type="ORF">N425_08505</name>
</gene>
<organism evidence="2 3">
    <name type="scientific">Tannerella sp. oral taxon BU063 isolate Cell 2</name>
    <dbReference type="NCBI Taxonomy" id="1411148"/>
    <lineage>
        <taxon>Bacteria</taxon>
        <taxon>Pseudomonadati</taxon>
        <taxon>Bacteroidota</taxon>
        <taxon>Bacteroidia</taxon>
        <taxon>Bacteroidales</taxon>
        <taxon>Tannerellaceae</taxon>
        <taxon>Tannerella</taxon>
    </lineage>
</organism>
<accession>W2C5G4</accession>
<dbReference type="Gene3D" id="3.40.630.30">
    <property type="match status" value="1"/>
</dbReference>
<dbReference type="InterPro" id="IPR024320">
    <property type="entry name" value="LPG_synthase_C"/>
</dbReference>
<dbReference type="Pfam" id="PF09924">
    <property type="entry name" value="LPG_synthase_C"/>
    <property type="match status" value="1"/>
</dbReference>
<proteinExistence type="predicted"/>
<sequence>MTFQPISLTDRDAISAFTLNAPYPNCDFAFANMCSWRFLYDTEYAIEDGFLFIRFYIEENAGRRLAYMIPIGHGDLGAAIRKLDENNHVNGFGHPLLVLGITPEARPELEAACPDEFAYMADRDYFDYIYLREELLTLRGKKLQSKRNHANRFRKEYTYTYLPLTPETAPCCMELERTWMRANATDDNADDLTNERRSMDFALRNFEALGLTGGALVIDDHIVAFTYGSPINRTTFGVHVEKADTRYEGIFSVINQEFVAHIPETYTYINREEDLGLPGLRKAKLSYNPAVLLEKFGAVKRR</sequence>
<evidence type="ECO:0000259" key="1">
    <source>
        <dbReference type="Pfam" id="PF09924"/>
    </source>
</evidence>
<dbReference type="Proteomes" id="UP000018837">
    <property type="component" value="Unassembled WGS sequence"/>
</dbReference>
<evidence type="ECO:0000313" key="3">
    <source>
        <dbReference type="Proteomes" id="UP000018837"/>
    </source>
</evidence>
<dbReference type="InterPro" id="IPR016181">
    <property type="entry name" value="Acyl_CoA_acyltransferase"/>
</dbReference>
<comment type="caution">
    <text evidence="2">The sequence shown here is derived from an EMBL/GenBank/DDBJ whole genome shotgun (WGS) entry which is preliminary data.</text>
</comment>
<name>W2C5G4_9BACT</name>
<dbReference type="PATRIC" id="fig|1411148.3.peg.1326"/>
<dbReference type="PIRSF" id="PIRSF018688">
    <property type="entry name" value="UCP018688"/>
    <property type="match status" value="1"/>
</dbReference>
<dbReference type="PANTHER" id="PTHR41373:SF1">
    <property type="entry name" value="PHOSPHATIDYLGLYCEROL LYSYLTRANSFERASE C-TERMINAL DOMAIN-CONTAINING PROTEIN"/>
    <property type="match status" value="1"/>
</dbReference>
<dbReference type="SUPFAM" id="SSF55729">
    <property type="entry name" value="Acyl-CoA N-acyltransferases (Nat)"/>
    <property type="match status" value="2"/>
</dbReference>
<dbReference type="PANTHER" id="PTHR41373">
    <property type="entry name" value="DUF2156 DOMAIN-CONTAINING PROTEIN"/>
    <property type="match status" value="1"/>
</dbReference>
<dbReference type="InterPro" id="IPR016732">
    <property type="entry name" value="UCP018688"/>
</dbReference>
<dbReference type="EMBL" id="AYUF01000468">
    <property type="protein sequence ID" value="ETK01666.1"/>
    <property type="molecule type" value="Genomic_DNA"/>
</dbReference>
<reference evidence="2 3" key="1">
    <citation type="submission" date="2013-11" db="EMBL/GenBank/DDBJ databases">
        <title>Single cell genomics of uncultured Tannerella BU063 (oral taxon 286).</title>
        <authorList>
            <person name="Beall C.J."/>
            <person name="Campbell A.G."/>
            <person name="Griffen A.L."/>
            <person name="Podar M."/>
            <person name="Leys E.J."/>
        </authorList>
    </citation>
    <scope>NUCLEOTIDE SEQUENCE [LARGE SCALE GENOMIC DNA]</scope>
    <source>
        <strain evidence="2">Cell 2</strain>
    </source>
</reference>
<protein>
    <recommendedName>
        <fullName evidence="1">Phosphatidylglycerol lysyltransferase C-terminal domain-containing protein</fullName>
    </recommendedName>
</protein>
<evidence type="ECO:0000313" key="2">
    <source>
        <dbReference type="EMBL" id="ETK01666.1"/>
    </source>
</evidence>